<reference evidence="2 3" key="1">
    <citation type="submission" date="2019-03" db="EMBL/GenBank/DDBJ databases">
        <title>Rhodosporidium diobovatum UCD-FST 08-225 genome sequencing, assembly, and annotation.</title>
        <authorList>
            <person name="Fakankun I.U."/>
            <person name="Fristensky B."/>
            <person name="Levin D.B."/>
        </authorList>
    </citation>
    <scope>NUCLEOTIDE SEQUENCE [LARGE SCALE GENOMIC DNA]</scope>
    <source>
        <strain evidence="2 3">UCD-FST 08-225</strain>
    </source>
</reference>
<evidence type="ECO:0000313" key="2">
    <source>
        <dbReference type="EMBL" id="TNY18531.1"/>
    </source>
</evidence>
<dbReference type="PANTHER" id="PTHR28014:SF1">
    <property type="entry name" value="NEGATIVE REGULATOR OF RAS-CAMP PATHWAY"/>
    <property type="match status" value="1"/>
</dbReference>
<dbReference type="STRING" id="5288.A0A5C5FRZ2"/>
<dbReference type="Proteomes" id="UP000311382">
    <property type="component" value="Unassembled WGS sequence"/>
</dbReference>
<dbReference type="PANTHER" id="PTHR28014">
    <property type="entry name" value="NEGATIVE REGULATOR OF RAS-CAMP PATHWAY"/>
    <property type="match status" value="1"/>
</dbReference>
<keyword evidence="3" id="KW-1185">Reference proteome</keyword>
<dbReference type="OrthoDB" id="515401at2759"/>
<proteinExistence type="predicted"/>
<accession>A0A5C5FRZ2</accession>
<dbReference type="AlphaFoldDB" id="A0A5C5FRZ2"/>
<gene>
    <name evidence="2" type="ORF">DMC30DRAFT_339965</name>
</gene>
<evidence type="ECO:0000313" key="3">
    <source>
        <dbReference type="Proteomes" id="UP000311382"/>
    </source>
</evidence>
<sequence length="57" mass="6454">MHATLPTHVLALAPDSLASLGQLDSDSLSELWGVFTRCKDSLQNGRRLENLSWRLWF</sequence>
<evidence type="ECO:0000259" key="1">
    <source>
        <dbReference type="Pfam" id="PF08550"/>
    </source>
</evidence>
<dbReference type="InterPro" id="IPR053043">
    <property type="entry name" value="Ras-cAMP_regulatory"/>
</dbReference>
<dbReference type="InterPro" id="IPR013860">
    <property type="entry name" value="AreA_GATA"/>
</dbReference>
<dbReference type="GO" id="GO:0006808">
    <property type="term" value="P:regulation of nitrogen utilization"/>
    <property type="evidence" value="ECO:0007669"/>
    <property type="project" value="TreeGrafter"/>
</dbReference>
<dbReference type="GO" id="GO:0005737">
    <property type="term" value="C:cytoplasm"/>
    <property type="evidence" value="ECO:0007669"/>
    <property type="project" value="TreeGrafter"/>
</dbReference>
<feature type="domain" description="Nitrogen regulatory protein areA GATA-like" evidence="1">
    <location>
        <begin position="31"/>
        <end position="56"/>
    </location>
</feature>
<name>A0A5C5FRZ2_9BASI</name>
<dbReference type="GO" id="GO:0031930">
    <property type="term" value="P:mitochondria-nucleus signaling pathway"/>
    <property type="evidence" value="ECO:0007669"/>
    <property type="project" value="TreeGrafter"/>
</dbReference>
<dbReference type="GO" id="GO:0000122">
    <property type="term" value="P:negative regulation of transcription by RNA polymerase II"/>
    <property type="evidence" value="ECO:0007669"/>
    <property type="project" value="TreeGrafter"/>
</dbReference>
<dbReference type="Pfam" id="PF08550">
    <property type="entry name" value="GATA_AreA"/>
    <property type="match status" value="1"/>
</dbReference>
<comment type="caution">
    <text evidence="2">The sequence shown here is derived from an EMBL/GenBank/DDBJ whole genome shotgun (WGS) entry which is preliminary data.</text>
</comment>
<feature type="non-terminal residue" evidence="2">
    <location>
        <position position="57"/>
    </location>
</feature>
<organism evidence="2 3">
    <name type="scientific">Rhodotorula diobovata</name>
    <dbReference type="NCBI Taxonomy" id="5288"/>
    <lineage>
        <taxon>Eukaryota</taxon>
        <taxon>Fungi</taxon>
        <taxon>Dikarya</taxon>
        <taxon>Basidiomycota</taxon>
        <taxon>Pucciniomycotina</taxon>
        <taxon>Microbotryomycetes</taxon>
        <taxon>Sporidiobolales</taxon>
        <taxon>Sporidiobolaceae</taxon>
        <taxon>Rhodotorula</taxon>
    </lineage>
</organism>
<dbReference type="EMBL" id="SOZI01000134">
    <property type="protein sequence ID" value="TNY18531.1"/>
    <property type="molecule type" value="Genomic_DNA"/>
</dbReference>
<protein>
    <recommendedName>
        <fullName evidence="1">Nitrogen regulatory protein areA GATA-like domain-containing protein</fullName>
    </recommendedName>
</protein>